<accession>A0A1V4B114</accession>
<reference evidence="1 2" key="1">
    <citation type="submission" date="2018-06" db="EMBL/GenBank/DDBJ databases">
        <authorList>
            <consortium name="Pathogen Informatics"/>
            <person name="Doyle S."/>
        </authorList>
    </citation>
    <scope>NUCLEOTIDE SEQUENCE [LARGE SCALE GENOMIC DNA]</scope>
    <source>
        <strain evidence="1 2">NCTC1659</strain>
    </source>
</reference>
<dbReference type="Proteomes" id="UP000254329">
    <property type="component" value="Unassembled WGS sequence"/>
</dbReference>
<evidence type="ECO:0000313" key="1">
    <source>
        <dbReference type="EMBL" id="STO59465.1"/>
    </source>
</evidence>
<dbReference type="AlphaFoldDB" id="A0A1V4B114"/>
<protein>
    <submittedName>
        <fullName evidence="1">Uncharacterized protein</fullName>
    </submittedName>
</protein>
<keyword evidence="2" id="KW-1185">Reference proteome</keyword>
<evidence type="ECO:0000313" key="2">
    <source>
        <dbReference type="Proteomes" id="UP000254329"/>
    </source>
</evidence>
<proteinExistence type="predicted"/>
<dbReference type="STRING" id="733.B0186_06190"/>
<gene>
    <name evidence="1" type="ORF">NCTC1659_00714</name>
</gene>
<dbReference type="EMBL" id="UGHF01000001">
    <property type="protein sequence ID" value="STO59465.1"/>
    <property type="molecule type" value="Genomic_DNA"/>
</dbReference>
<organism evidence="1 2">
    <name type="scientific">Canicola haemoglobinophilus</name>
    <dbReference type="NCBI Taxonomy" id="733"/>
    <lineage>
        <taxon>Bacteria</taxon>
        <taxon>Pseudomonadati</taxon>
        <taxon>Pseudomonadota</taxon>
        <taxon>Gammaproteobacteria</taxon>
        <taxon>Pasteurellales</taxon>
        <taxon>Pasteurellaceae</taxon>
        <taxon>Canicola</taxon>
    </lineage>
</organism>
<dbReference type="RefSeq" id="WP_078218500.1">
    <property type="nucleotide sequence ID" value="NZ_MUXZ01000017.1"/>
</dbReference>
<name>A0A1V4B114_9PAST</name>
<sequence>MGFFDALFDAGKSMVSAAEEKSKELISTNWEQMKSFNSERLKSFIQPKGATNALSKIALLRLYEIDHYSFRHFMNDEQVKASIIQFCKSNPIQMNTHRNADEFIRVANRIISELS</sequence>